<dbReference type="Pfam" id="PF03168">
    <property type="entry name" value="LEA_2"/>
    <property type="match status" value="1"/>
</dbReference>
<keyword evidence="3" id="KW-1133">Transmembrane helix</keyword>
<keyword evidence="7" id="KW-1185">Reference proteome</keyword>
<comment type="subcellular location">
    <subcellularLocation>
        <location evidence="1">Membrane</location>
        <topology evidence="1">Single-pass membrane protein</topology>
    </subcellularLocation>
</comment>
<dbReference type="GO" id="GO:0098542">
    <property type="term" value="P:defense response to other organism"/>
    <property type="evidence" value="ECO:0007669"/>
    <property type="project" value="InterPro"/>
</dbReference>
<evidence type="ECO:0000256" key="2">
    <source>
        <dbReference type="ARBA" id="ARBA00022692"/>
    </source>
</evidence>
<dbReference type="InterPro" id="IPR004864">
    <property type="entry name" value="LEA_2"/>
</dbReference>
<name>A0AAN7LSJ7_TRANT</name>
<dbReference type="GO" id="GO:0016020">
    <property type="term" value="C:membrane"/>
    <property type="evidence" value="ECO:0007669"/>
    <property type="project" value="UniProtKB-SubCell"/>
</dbReference>
<evidence type="ECO:0000256" key="3">
    <source>
        <dbReference type="ARBA" id="ARBA00022989"/>
    </source>
</evidence>
<accession>A0AAN7LSJ7</accession>
<evidence type="ECO:0000256" key="1">
    <source>
        <dbReference type="ARBA" id="ARBA00004167"/>
    </source>
</evidence>
<dbReference type="AlphaFoldDB" id="A0AAN7LSJ7"/>
<organism evidence="6 7">
    <name type="scientific">Trapa natans</name>
    <name type="common">Water chestnut</name>
    <dbReference type="NCBI Taxonomy" id="22666"/>
    <lineage>
        <taxon>Eukaryota</taxon>
        <taxon>Viridiplantae</taxon>
        <taxon>Streptophyta</taxon>
        <taxon>Embryophyta</taxon>
        <taxon>Tracheophyta</taxon>
        <taxon>Spermatophyta</taxon>
        <taxon>Magnoliopsida</taxon>
        <taxon>eudicotyledons</taxon>
        <taxon>Gunneridae</taxon>
        <taxon>Pentapetalae</taxon>
        <taxon>rosids</taxon>
        <taxon>malvids</taxon>
        <taxon>Myrtales</taxon>
        <taxon>Lythraceae</taxon>
        <taxon>Trapa</taxon>
    </lineage>
</organism>
<proteinExistence type="predicted"/>
<feature type="domain" description="Late embryogenesis abundant protein LEA-2 subgroup" evidence="5">
    <location>
        <begin position="69"/>
        <end position="159"/>
    </location>
</feature>
<dbReference type="EMBL" id="JAXQNO010000009">
    <property type="protein sequence ID" value="KAK4791741.1"/>
    <property type="molecule type" value="Genomic_DNA"/>
</dbReference>
<keyword evidence="4" id="KW-0472">Membrane</keyword>
<evidence type="ECO:0000256" key="4">
    <source>
        <dbReference type="ARBA" id="ARBA00023136"/>
    </source>
</evidence>
<dbReference type="PANTHER" id="PTHR31234:SF4">
    <property type="entry name" value="EXPRESSED PROTEIN"/>
    <property type="match status" value="1"/>
</dbReference>
<evidence type="ECO:0000259" key="5">
    <source>
        <dbReference type="Pfam" id="PF03168"/>
    </source>
</evidence>
<reference evidence="6 7" key="1">
    <citation type="journal article" date="2023" name="Hortic Res">
        <title>Pangenome of water caltrop reveals structural variations and asymmetric subgenome divergence after allopolyploidization.</title>
        <authorList>
            <person name="Zhang X."/>
            <person name="Chen Y."/>
            <person name="Wang L."/>
            <person name="Yuan Y."/>
            <person name="Fang M."/>
            <person name="Shi L."/>
            <person name="Lu R."/>
            <person name="Comes H.P."/>
            <person name="Ma Y."/>
            <person name="Chen Y."/>
            <person name="Huang G."/>
            <person name="Zhou Y."/>
            <person name="Zheng Z."/>
            <person name="Qiu Y."/>
        </authorList>
    </citation>
    <scope>NUCLEOTIDE SEQUENCE [LARGE SCALE GENOMIC DNA]</scope>
    <source>
        <strain evidence="6">F231</strain>
    </source>
</reference>
<dbReference type="Proteomes" id="UP001346149">
    <property type="component" value="Unassembled WGS sequence"/>
</dbReference>
<protein>
    <recommendedName>
        <fullName evidence="5">Late embryogenesis abundant protein LEA-2 subgroup domain-containing protein</fullName>
    </recommendedName>
</protein>
<evidence type="ECO:0000313" key="7">
    <source>
        <dbReference type="Proteomes" id="UP001346149"/>
    </source>
</evidence>
<sequence length="233" mass="26664">MIIRPSQLKRGDLSKGHCWLLGRFILSYFRPRTHHGGCWILNHLELELEEIERTEIGIWETVFGKQQDRNRDYFSLYYDSLRVSVGYRDRELGLVTSEGERIRARGSSYVNATLDLNGLEVLHDVFYLIQDLAKGVVPFDTVTQVKGDLGLFFFSLPIKDKLCMIVGIVSGESIMREASEEIDEEVKEIVISAEEVIPNPPLQHTVLRYKLAVVEQRGDGGNRMPHQCGQKLE</sequence>
<keyword evidence="2" id="KW-0812">Transmembrane</keyword>
<comment type="caution">
    <text evidence="6">The sequence shown here is derived from an EMBL/GenBank/DDBJ whole genome shotgun (WGS) entry which is preliminary data.</text>
</comment>
<dbReference type="InterPro" id="IPR044839">
    <property type="entry name" value="NDR1-like"/>
</dbReference>
<evidence type="ECO:0000313" key="6">
    <source>
        <dbReference type="EMBL" id="KAK4791741.1"/>
    </source>
</evidence>
<dbReference type="PANTHER" id="PTHR31234">
    <property type="entry name" value="LATE EMBRYOGENESIS ABUNDANT (LEA) HYDROXYPROLINE-RICH GLYCOPROTEIN FAMILY"/>
    <property type="match status" value="1"/>
</dbReference>
<gene>
    <name evidence="6" type="ORF">SAY86_032154</name>
</gene>